<evidence type="ECO:0000313" key="1">
    <source>
        <dbReference type="EMBL" id="EOY49278.1"/>
    </source>
</evidence>
<sequence length="49" mass="5247">MRGCPLRHAYSLRGACERVDGAAPRADYGGLRAEIAISGSYVHTEPVCL</sequence>
<name>A0A7U9HCZ5_STRLI</name>
<organism evidence="1 2">
    <name type="scientific">Streptomyces lividans 1326</name>
    <dbReference type="NCBI Taxonomy" id="1200984"/>
    <lineage>
        <taxon>Bacteria</taxon>
        <taxon>Bacillati</taxon>
        <taxon>Actinomycetota</taxon>
        <taxon>Actinomycetes</taxon>
        <taxon>Kitasatosporales</taxon>
        <taxon>Streptomycetaceae</taxon>
        <taxon>Streptomyces</taxon>
    </lineage>
</organism>
<reference evidence="2" key="1">
    <citation type="journal article" date="2013" name="Genome Biol. Evol.">
        <title>The genome sequence of Streptomyces lividans 66 reveals a novel tRNA-dependent peptide biosynthetic system within a metal-related genomic island.</title>
        <authorList>
            <person name="Cruz-Morales P."/>
            <person name="Vijgenboom E."/>
            <person name="Iruegas-Bocardo F."/>
            <person name="Girard G."/>
            <person name="Yanez-Guerra L.A."/>
            <person name="Ramos-Aboites H.E."/>
            <person name="Pernodet J.L."/>
            <person name="Anne J."/>
            <person name="van Wezel G.P."/>
            <person name="Barona-Gomez F."/>
        </authorList>
    </citation>
    <scope>NUCLEOTIDE SEQUENCE [LARGE SCALE GENOMIC DNA]</scope>
    <source>
        <strain evidence="2">1326</strain>
    </source>
</reference>
<gene>
    <name evidence="1" type="ORF">SLI_4570</name>
</gene>
<dbReference type="EMBL" id="CM001889">
    <property type="protein sequence ID" value="EOY49278.1"/>
    <property type="molecule type" value="Genomic_DNA"/>
</dbReference>
<protein>
    <submittedName>
        <fullName evidence="1">Uncharacterized protein</fullName>
    </submittedName>
</protein>
<evidence type="ECO:0000313" key="2">
    <source>
        <dbReference type="Proteomes" id="UP000014062"/>
    </source>
</evidence>
<accession>A0A7U9HCZ5</accession>
<dbReference type="AlphaFoldDB" id="A0A7U9HCZ5"/>
<dbReference type="Proteomes" id="UP000014062">
    <property type="component" value="Chromosome"/>
</dbReference>
<proteinExistence type="predicted"/>